<comment type="caution">
    <text evidence="1">The sequence shown here is derived from an EMBL/GenBank/DDBJ whole genome shotgun (WGS) entry which is preliminary data.</text>
</comment>
<proteinExistence type="predicted"/>
<dbReference type="AlphaFoldDB" id="A0A9X1SJH7"/>
<reference evidence="1" key="1">
    <citation type="submission" date="2021-11" db="EMBL/GenBank/DDBJ databases">
        <title>Genome sequence.</title>
        <authorList>
            <person name="Sun Q."/>
        </authorList>
    </citation>
    <scope>NUCLEOTIDE SEQUENCE</scope>
    <source>
        <strain evidence="1">JC732</strain>
    </source>
</reference>
<gene>
    <name evidence="1" type="ORF">LOC68_10880</name>
</gene>
<sequence>MSRLFPRQDRDCVPLVIGDGDSESGSRLGGLPPAGVTPNRLTSLTKYFCTIRVAEDPVLEISVFLSFDFAGMADGAGVVHTSGDLFEVVTHGDSTRSIKSALASELTPHPILHGQECADKLVDDDGNEIVISHHKLGGRPFIQDSGEGLPALVRSLREEGYFQIVQIAFPDAHDGDVDGDWPFAVGMFHLFGEEPIDKCSWRCFWEY</sequence>
<protein>
    <submittedName>
        <fullName evidence="1">Uncharacterized protein</fullName>
    </submittedName>
</protein>
<evidence type="ECO:0000313" key="2">
    <source>
        <dbReference type="Proteomes" id="UP001139103"/>
    </source>
</evidence>
<name>A0A9X1SJH7_9BACT</name>
<dbReference type="EMBL" id="JAJKFT010000004">
    <property type="protein sequence ID" value="MCC9628904.1"/>
    <property type="molecule type" value="Genomic_DNA"/>
</dbReference>
<evidence type="ECO:0000313" key="1">
    <source>
        <dbReference type="EMBL" id="MCC9628904.1"/>
    </source>
</evidence>
<dbReference type="Proteomes" id="UP001139103">
    <property type="component" value="Unassembled WGS sequence"/>
</dbReference>
<accession>A0A9X1SJH7</accession>
<organism evidence="1 2">
    <name type="scientific">Blastopirellula sediminis</name>
    <dbReference type="NCBI Taxonomy" id="2894196"/>
    <lineage>
        <taxon>Bacteria</taxon>
        <taxon>Pseudomonadati</taxon>
        <taxon>Planctomycetota</taxon>
        <taxon>Planctomycetia</taxon>
        <taxon>Pirellulales</taxon>
        <taxon>Pirellulaceae</taxon>
        <taxon>Blastopirellula</taxon>
    </lineage>
</organism>
<dbReference type="RefSeq" id="WP_230218410.1">
    <property type="nucleotide sequence ID" value="NZ_JAJKFT010000004.1"/>
</dbReference>
<keyword evidence="2" id="KW-1185">Reference proteome</keyword>